<evidence type="ECO:0000313" key="1">
    <source>
        <dbReference type="EMBL" id="CAD7416826.1"/>
    </source>
</evidence>
<accession>A0A7R9DLA6</accession>
<dbReference type="AlphaFoldDB" id="A0A7R9DLA6"/>
<dbReference type="EMBL" id="OD012002">
    <property type="protein sequence ID" value="CAD7416826.1"/>
    <property type="molecule type" value="Genomic_DNA"/>
</dbReference>
<organism evidence="1">
    <name type="scientific">Timema poppense</name>
    <name type="common">Walking stick</name>
    <dbReference type="NCBI Taxonomy" id="170557"/>
    <lineage>
        <taxon>Eukaryota</taxon>
        <taxon>Metazoa</taxon>
        <taxon>Ecdysozoa</taxon>
        <taxon>Arthropoda</taxon>
        <taxon>Hexapoda</taxon>
        <taxon>Insecta</taxon>
        <taxon>Pterygota</taxon>
        <taxon>Neoptera</taxon>
        <taxon>Polyneoptera</taxon>
        <taxon>Phasmatodea</taxon>
        <taxon>Timematodea</taxon>
        <taxon>Timematoidea</taxon>
        <taxon>Timematidae</taxon>
        <taxon>Timema</taxon>
    </lineage>
</organism>
<name>A0A7R9DLA6_TIMPO</name>
<gene>
    <name evidence="1" type="ORF">TPSB3V08_LOCUS11329</name>
</gene>
<protein>
    <submittedName>
        <fullName evidence="1">Uncharacterized protein</fullName>
    </submittedName>
</protein>
<reference evidence="1" key="1">
    <citation type="submission" date="2020-11" db="EMBL/GenBank/DDBJ databases">
        <authorList>
            <person name="Tran Van P."/>
        </authorList>
    </citation>
    <scope>NUCLEOTIDE SEQUENCE</scope>
</reference>
<sequence>MADDQTQQTRVLLVNGQTIIIQGDVGDDAINEINADLLQQALHEVSSSTDNAQEGVGEEYSTDNQLLESEGGNYVIVQGEEGESTTIQLTTEQAEALGIHFSAEGEVKSETSENTSEGNVTIAAGDGQLIYNDNSSQNGNELVFKNNTSSNGSSAVIQVQGGQMVDTQTCQVVQPTSGIDVLSNTVNAFMDDGSNQPIALIPQIVNGQVTYTVKIQDNSSNNVVLPENHIQSAETSNKEPSVSFHSSASSNTITSYVTPSGSSINYGSSSSSQGMSIQTLPLESFHSVEGNILTDSQNVQYVIMPPSDTDGRTMMVQKAVQPGTSFETFQPVKNDESSGDSQVPIAGVYSTVTAVDTSSPVTVAPPTIPVTKSLTGTPIENASSINSHSVPSGSLSTVASSMNKSGMIRVVTSDRSILQPLNARSGANKYSGTSILSNAGRLATTVPSGVGSKTVTINSSGPKSSIKFKAVAPTPAKPTSLLTGFSKLTPFTPGTARILPTTSAKVVTINPITSKVTVPTKQSLLNITSNLAPKPPLTSASLVLSSDSPRLSTSSTPTSSILTSTSIAPTLKTRILPATPKVVTINPTMARLGLNSSTQKVVPISSATPKIVTVNTYGPKIVSVSGATGIKNTTSSTNANTSQTISTSTSLTSLKMMPAKVNSLKPLGSSENPIQLVQHGSSFHSSILMLSSHLHPGLPNDFFPQGLSVNTMNTVLDAPVRTTWPGQRNL</sequence>
<proteinExistence type="predicted"/>